<dbReference type="GO" id="GO:0016780">
    <property type="term" value="F:phosphotransferase activity, for other substituted phosphate groups"/>
    <property type="evidence" value="ECO:0007669"/>
    <property type="project" value="InterPro"/>
</dbReference>
<organism evidence="2 3">
    <name type="scientific">Aliivibrio wodanis</name>
    <dbReference type="NCBI Taxonomy" id="80852"/>
    <lineage>
        <taxon>Bacteria</taxon>
        <taxon>Pseudomonadati</taxon>
        <taxon>Pseudomonadota</taxon>
        <taxon>Gammaproteobacteria</taxon>
        <taxon>Vibrionales</taxon>
        <taxon>Vibrionaceae</taxon>
        <taxon>Aliivibrio</taxon>
    </lineage>
</organism>
<accession>A0A090IDT8</accession>
<dbReference type="AlphaFoldDB" id="A0A090IDT8"/>
<keyword evidence="3" id="KW-1185">Reference proteome</keyword>
<dbReference type="GO" id="GO:0008654">
    <property type="term" value="P:phospholipid biosynthetic process"/>
    <property type="evidence" value="ECO:0007669"/>
    <property type="project" value="InterPro"/>
</dbReference>
<dbReference type="InterPro" id="IPR000462">
    <property type="entry name" value="CDP-OH_P_trans"/>
</dbReference>
<keyword evidence="2" id="KW-0808">Transferase</keyword>
<protein>
    <submittedName>
        <fullName evidence="2">Membrane associated CDP-alcohol phosphatidyltransferase</fullName>
    </submittedName>
</protein>
<keyword evidence="1" id="KW-1133">Transmembrane helix</keyword>
<evidence type="ECO:0000256" key="1">
    <source>
        <dbReference type="SAM" id="Phobius"/>
    </source>
</evidence>
<evidence type="ECO:0000313" key="3">
    <source>
        <dbReference type="Proteomes" id="UP000032427"/>
    </source>
</evidence>
<name>A0A090IDT8_9GAMM</name>
<dbReference type="Pfam" id="PF01066">
    <property type="entry name" value="CDP-OH_P_transf"/>
    <property type="match status" value="1"/>
</dbReference>
<gene>
    <name evidence="2" type="ORF">AWOD_II_1210</name>
</gene>
<dbReference type="InterPro" id="IPR043130">
    <property type="entry name" value="CDP-OH_PTrfase_TM_dom"/>
</dbReference>
<keyword evidence="1" id="KW-0472">Membrane</keyword>
<dbReference type="OrthoDB" id="1034332at2"/>
<feature type="transmembrane region" description="Helical" evidence="1">
    <location>
        <begin position="114"/>
        <end position="137"/>
    </location>
</feature>
<dbReference type="GeneID" id="28543468"/>
<dbReference type="Proteomes" id="UP000032427">
    <property type="component" value="Chromosome 2"/>
</dbReference>
<proteinExistence type="predicted"/>
<sequence>MSIYQLKPKFQSLLRPGVNRLAHSGVTANQVTLFTLVFTLVSSITLFTIGASVWWGILPIVLFIRMALNAVDGMLAREHNMASSLGLVLNEVCDLISDAAIYLSFIAITGFNAYALFGLVLLAWLSEVIAILSVQITKKRANQGPLGKSDRAFLFGLLGLLIAFEVDFTSSGLWIILIANLALVITIYKRLHTII</sequence>
<evidence type="ECO:0000313" key="2">
    <source>
        <dbReference type="EMBL" id="CED57824.1"/>
    </source>
</evidence>
<dbReference type="Gene3D" id="1.20.120.1760">
    <property type="match status" value="1"/>
</dbReference>
<dbReference type="KEGG" id="awd:AWOD_II_1210"/>
<dbReference type="PATRIC" id="fig|80852.17.peg.4016"/>
<dbReference type="STRING" id="80852.AWOD_II_1210"/>
<dbReference type="EMBL" id="LN554847">
    <property type="protein sequence ID" value="CED57824.1"/>
    <property type="molecule type" value="Genomic_DNA"/>
</dbReference>
<dbReference type="HOGENOM" id="CLU_088602_0_0_6"/>
<dbReference type="GO" id="GO:0016020">
    <property type="term" value="C:membrane"/>
    <property type="evidence" value="ECO:0007669"/>
    <property type="project" value="InterPro"/>
</dbReference>
<feature type="transmembrane region" description="Helical" evidence="1">
    <location>
        <begin position="149"/>
        <end position="166"/>
    </location>
</feature>
<feature type="transmembrane region" description="Helical" evidence="1">
    <location>
        <begin position="21"/>
        <end position="47"/>
    </location>
</feature>
<keyword evidence="1" id="KW-0812">Transmembrane</keyword>
<feature type="transmembrane region" description="Helical" evidence="1">
    <location>
        <begin position="172"/>
        <end position="191"/>
    </location>
</feature>
<reference evidence="3" key="1">
    <citation type="submission" date="2014-09" db="EMBL/GenBank/DDBJ databases">
        <authorList>
            <person name="Hjerde E."/>
        </authorList>
    </citation>
    <scope>NUCLEOTIDE SEQUENCE [LARGE SCALE GENOMIC DNA]</scope>
    <source>
        <strain evidence="3">06/09/139</strain>
    </source>
</reference>